<keyword evidence="4" id="KW-1185">Reference proteome</keyword>
<dbReference type="SUPFAM" id="SSF52047">
    <property type="entry name" value="RNI-like"/>
    <property type="match status" value="1"/>
</dbReference>
<dbReference type="PANTHER" id="PTHR36766">
    <property type="entry name" value="PLANT BROAD-SPECTRUM MILDEW RESISTANCE PROTEIN RPW8"/>
    <property type="match status" value="1"/>
</dbReference>
<evidence type="ECO:0000256" key="2">
    <source>
        <dbReference type="ARBA" id="ARBA00022821"/>
    </source>
</evidence>
<evidence type="ECO:0000259" key="3">
    <source>
        <dbReference type="Pfam" id="PF25019"/>
    </source>
</evidence>
<evidence type="ECO:0000313" key="4">
    <source>
        <dbReference type="Proteomes" id="UP001652623"/>
    </source>
</evidence>
<accession>A0ABM4A5J1</accession>
<feature type="domain" description="R13L1/DRL21-like LRR repeat region" evidence="3">
    <location>
        <begin position="204"/>
        <end position="266"/>
    </location>
</feature>
<dbReference type="Gene3D" id="3.80.10.10">
    <property type="entry name" value="Ribonuclease Inhibitor"/>
    <property type="match status" value="1"/>
</dbReference>
<evidence type="ECO:0000313" key="5">
    <source>
        <dbReference type="RefSeq" id="XP_060671998.1"/>
    </source>
</evidence>
<protein>
    <submittedName>
        <fullName evidence="5">Disease resistance protein RGA1</fullName>
    </submittedName>
</protein>
<dbReference type="Pfam" id="PF25019">
    <property type="entry name" value="LRR_R13L1-DRL21"/>
    <property type="match status" value="1"/>
</dbReference>
<dbReference type="InterPro" id="IPR032675">
    <property type="entry name" value="LRR_dom_sf"/>
</dbReference>
<proteinExistence type="predicted"/>
<evidence type="ECO:0000256" key="1">
    <source>
        <dbReference type="ARBA" id="ARBA00022614"/>
    </source>
</evidence>
<name>A0ABM4A5J1_ZIZJJ</name>
<dbReference type="PANTHER" id="PTHR36766:SF70">
    <property type="entry name" value="DISEASE RESISTANCE PROTEIN RGA4"/>
    <property type="match status" value="1"/>
</dbReference>
<dbReference type="Proteomes" id="UP001652623">
    <property type="component" value="Chromosome 3"/>
</dbReference>
<organism evidence="4 5">
    <name type="scientific">Ziziphus jujuba</name>
    <name type="common">Chinese jujube</name>
    <name type="synonym">Ziziphus sativa</name>
    <dbReference type="NCBI Taxonomy" id="326968"/>
    <lineage>
        <taxon>Eukaryota</taxon>
        <taxon>Viridiplantae</taxon>
        <taxon>Streptophyta</taxon>
        <taxon>Embryophyta</taxon>
        <taxon>Tracheophyta</taxon>
        <taxon>Spermatophyta</taxon>
        <taxon>Magnoliopsida</taxon>
        <taxon>eudicotyledons</taxon>
        <taxon>Gunneridae</taxon>
        <taxon>Pentapetalae</taxon>
        <taxon>rosids</taxon>
        <taxon>fabids</taxon>
        <taxon>Rosales</taxon>
        <taxon>Rhamnaceae</taxon>
        <taxon>Paliureae</taxon>
        <taxon>Ziziphus</taxon>
    </lineage>
</organism>
<sequence length="326" mass="37005">MSYTTILPSLESLGLFYLPNLKGWWREEVVDENSSSINNHYVSHSFPRLSDLLIGGCPKLTFLPLSPNIERMVVENNMWKPFQRAMQKIPALKEASSSSSSLIPFSNLSCLMLYKIEDLKFLPEWLKNLTSLTDISVNACRNLKCLSPGIQHLASSLQLLRIDECYQLDMSNAADEFTSLALKSSLHSLVLINLPQLETLPLGLQHVTSLQRLQVKRCENLIDIPEWISNFKSLHTLEFVKCYNLRSLPQGLRQLTSLQKLKIKNCPVLYGRCQRETGEDWPKVARVPELILRLGASTKPSTSFSGCNWGILNKFRISQFCNKGMS</sequence>
<dbReference type="InterPro" id="IPR056789">
    <property type="entry name" value="LRR_R13L1-DRL21"/>
</dbReference>
<dbReference type="GeneID" id="107433806"/>
<reference evidence="5" key="1">
    <citation type="submission" date="2025-08" db="UniProtKB">
        <authorList>
            <consortium name="RefSeq"/>
        </authorList>
    </citation>
    <scope>IDENTIFICATION</scope>
    <source>
        <tissue evidence="5">Seedling</tissue>
    </source>
</reference>
<keyword evidence="2" id="KW-0611">Plant defense</keyword>
<dbReference type="RefSeq" id="XP_060671998.1">
    <property type="nucleotide sequence ID" value="XM_060816015.1"/>
</dbReference>
<keyword evidence="1" id="KW-0433">Leucine-rich repeat</keyword>
<gene>
    <name evidence="5" type="primary">LOC107433806</name>
</gene>